<organism evidence="2 3">
    <name type="scientific">Rhizobium tumorigenes</name>
    <dbReference type="NCBI Taxonomy" id="2041385"/>
    <lineage>
        <taxon>Bacteria</taxon>
        <taxon>Pseudomonadati</taxon>
        <taxon>Pseudomonadota</taxon>
        <taxon>Alphaproteobacteria</taxon>
        <taxon>Hyphomicrobiales</taxon>
        <taxon>Rhizobiaceae</taxon>
        <taxon>Rhizobium/Agrobacterium group</taxon>
        <taxon>Rhizobium</taxon>
    </lineage>
</organism>
<accession>A0AAF1K5H7</accession>
<sequence>MRDRFRDLEGPLGERKKDVVLMATVTSFEERPHPGKSELRQFAELFMPLFLASSDEAKRQAVAALSQCPHVPPAVALFIGCQPIAIAAPFIAAAGTIDDDTLITIARTQGTEHAKAIVKRDNLSPAVVDALVGLRHADTGRGKTKVLETPQTERIPLLEAPDSVIAERLAREEALRQQLRQIARHLSHDDTDRLGLRSLTDIQEALLVRFAREREAQNFATALADALSSSRWLAERILLDLSGQQLAVTLTSLGMNFADGVFVLERFYPHLSDGTGSISRAWRIMDSVDPADSQARVETWRRADRYTYVTPDQARPASQFKARRPEAENDVLPARARGGAR</sequence>
<proteinExistence type="predicted"/>
<dbReference type="Pfam" id="PF10098">
    <property type="entry name" value="DUF2336"/>
    <property type="match status" value="1"/>
</dbReference>
<dbReference type="RefSeq" id="WP_111220771.1">
    <property type="nucleotide sequence ID" value="NZ_CP117255.1"/>
</dbReference>
<evidence type="ECO:0000313" key="3">
    <source>
        <dbReference type="Proteomes" id="UP000249499"/>
    </source>
</evidence>
<dbReference type="Proteomes" id="UP000249499">
    <property type="component" value="Chromosome"/>
</dbReference>
<dbReference type="EMBL" id="CP117255">
    <property type="protein sequence ID" value="WFR96209.1"/>
    <property type="molecule type" value="Genomic_DNA"/>
</dbReference>
<reference evidence="2 3" key="1">
    <citation type="journal article" date="2018" name="Sci. Rep.">
        <title>Rhizobium tumorigenes sp. nov., a novel plant tumorigenic bacterium isolated from cane gall tumors on thornless blackberry.</title>
        <authorList>
            <person name="Kuzmanovi N."/>
            <person name="Smalla K."/>
            <person name="Gronow S."/>
            <person name="PuBawska J."/>
        </authorList>
    </citation>
    <scope>NUCLEOTIDE SEQUENCE [LARGE SCALE GENOMIC DNA]</scope>
    <source>
        <strain evidence="2 3">1078</strain>
    </source>
</reference>
<protein>
    <submittedName>
        <fullName evidence="2">DUF2336 domain-containing protein</fullName>
    </submittedName>
</protein>
<dbReference type="InterPro" id="IPR019285">
    <property type="entry name" value="DUF2336"/>
</dbReference>
<reference evidence="3" key="2">
    <citation type="journal article" date="2023" name="MicrobiologyOpen">
        <title>Genomics of the tumorigenes clade of the family Rhizobiaceae and description of Rhizobium rhododendri sp. nov.</title>
        <authorList>
            <person name="Kuzmanovic N."/>
            <person name="diCenzo G.C."/>
            <person name="Bunk B."/>
            <person name="Sproeer C."/>
            <person name="Fruehling A."/>
            <person name="Neumann-Schaal M."/>
            <person name="Overmann J."/>
            <person name="Smalla K."/>
        </authorList>
    </citation>
    <scope>NUCLEOTIDE SEQUENCE [LARGE SCALE GENOMIC DNA]</scope>
    <source>
        <strain evidence="3">1078</strain>
    </source>
</reference>
<dbReference type="KEGG" id="rtu:PR017_03455"/>
<dbReference type="AlphaFoldDB" id="A0AAF1K5H7"/>
<gene>
    <name evidence="2" type="ORF">PR017_03455</name>
</gene>
<evidence type="ECO:0000313" key="2">
    <source>
        <dbReference type="EMBL" id="WFR96209.1"/>
    </source>
</evidence>
<evidence type="ECO:0000256" key="1">
    <source>
        <dbReference type="SAM" id="MobiDB-lite"/>
    </source>
</evidence>
<keyword evidence="3" id="KW-1185">Reference proteome</keyword>
<feature type="region of interest" description="Disordered" evidence="1">
    <location>
        <begin position="310"/>
        <end position="341"/>
    </location>
</feature>
<name>A0AAF1K5H7_9HYPH</name>